<feature type="domain" description="PAS" evidence="6">
    <location>
        <begin position="9"/>
        <end position="50"/>
    </location>
</feature>
<sequence length="456" mass="51941">MFGEITYDIFDKLEEGIFIVDKEGIIVFMNVKASEIERIDRDAAVGKYLLDLYPTLSEKTSTLLKVLKYREPISDTIQTYRNYKGEELTTVNSSHPIYDGKKLIGAMEIMKDVTSIKKLSEEVIELKEEIHHVKTAKPNKGTAKYDFIDIIGKSEELLKCKEKAAKAGNTTSPILIYGETGTGKELFVQAIHNNSNRRNMPFIAQNCAAIPSTLLEGILFGTSKGSFTGAEDKRGLLELANGGTFYLDELNSMPLELQAKLLRVIQEGALRRVGDNQLRKIDIRIIASVNEPPEELLNSNTIRRDLYYRLNVVRIDIPPLRKRKEDIPVLVNHFINKFNNKFHAKVQGITKLALDMIITGEWQGNIRELENYIEGIFNRRAAGFIDIEDLDEMNLQEVNLNKIIPLKEKLNELEESYIKEALVITQNNISKAAKLLDIPRQTLQYKIKKLQEKKLD</sequence>
<dbReference type="SUPFAM" id="SSF52540">
    <property type="entry name" value="P-loop containing nucleoside triphosphate hydrolases"/>
    <property type="match status" value="1"/>
</dbReference>
<dbReference type="CDD" id="cd00009">
    <property type="entry name" value="AAA"/>
    <property type="match status" value="1"/>
</dbReference>
<keyword evidence="2" id="KW-0067">ATP-binding</keyword>
<dbReference type="InterPro" id="IPR009057">
    <property type="entry name" value="Homeodomain-like_sf"/>
</dbReference>
<evidence type="ECO:0000259" key="6">
    <source>
        <dbReference type="PROSITE" id="PS50112"/>
    </source>
</evidence>
<name>A0ABQ5N2G0_9CLOT</name>
<dbReference type="InterPro" id="IPR003593">
    <property type="entry name" value="AAA+_ATPase"/>
</dbReference>
<dbReference type="PANTHER" id="PTHR32071">
    <property type="entry name" value="TRANSCRIPTIONAL REGULATORY PROTEIN"/>
    <property type="match status" value="1"/>
</dbReference>
<accession>A0ABQ5N2G0</accession>
<evidence type="ECO:0000259" key="5">
    <source>
        <dbReference type="PROSITE" id="PS50045"/>
    </source>
</evidence>
<dbReference type="InterPro" id="IPR025662">
    <property type="entry name" value="Sigma_54_int_dom_ATP-bd_1"/>
</dbReference>
<dbReference type="InterPro" id="IPR002197">
    <property type="entry name" value="HTH_Fis"/>
</dbReference>
<reference evidence="7 8" key="1">
    <citation type="journal article" date="2024" name="Int. J. Syst. Evol. Microbiol.">
        <title>Clostridium omnivorum sp. nov., isolated from anoxic soil under the treatment of reductive soil disinfestation.</title>
        <authorList>
            <person name="Ueki A."/>
            <person name="Tonouchi A."/>
            <person name="Kaku N."/>
            <person name="Honma S."/>
            <person name="Ueki K."/>
        </authorList>
    </citation>
    <scope>NUCLEOTIDE SEQUENCE [LARGE SCALE GENOMIC DNA]</scope>
    <source>
        <strain evidence="7 8">E14</strain>
    </source>
</reference>
<dbReference type="InterPro" id="IPR035965">
    <property type="entry name" value="PAS-like_dom_sf"/>
</dbReference>
<evidence type="ECO:0000256" key="1">
    <source>
        <dbReference type="ARBA" id="ARBA00022741"/>
    </source>
</evidence>
<dbReference type="InterPro" id="IPR058031">
    <property type="entry name" value="AAA_lid_NorR"/>
</dbReference>
<keyword evidence="4" id="KW-0804">Transcription</keyword>
<organism evidence="7 8">
    <name type="scientific">Clostridium omnivorum</name>
    <dbReference type="NCBI Taxonomy" id="1604902"/>
    <lineage>
        <taxon>Bacteria</taxon>
        <taxon>Bacillati</taxon>
        <taxon>Bacillota</taxon>
        <taxon>Clostridia</taxon>
        <taxon>Eubacteriales</taxon>
        <taxon>Clostridiaceae</taxon>
        <taxon>Clostridium</taxon>
    </lineage>
</organism>
<dbReference type="InterPro" id="IPR002078">
    <property type="entry name" value="Sigma_54_int"/>
</dbReference>
<dbReference type="InterPro" id="IPR000014">
    <property type="entry name" value="PAS"/>
</dbReference>
<dbReference type="RefSeq" id="WP_264848688.1">
    <property type="nucleotide sequence ID" value="NZ_BRXR01000001.1"/>
</dbReference>
<dbReference type="PROSITE" id="PS50045">
    <property type="entry name" value="SIGMA54_INTERACT_4"/>
    <property type="match status" value="1"/>
</dbReference>
<dbReference type="PROSITE" id="PS00676">
    <property type="entry name" value="SIGMA54_INTERACT_2"/>
    <property type="match status" value="1"/>
</dbReference>
<keyword evidence="8" id="KW-1185">Reference proteome</keyword>
<dbReference type="Pfam" id="PF00158">
    <property type="entry name" value="Sigma54_activat"/>
    <property type="match status" value="1"/>
</dbReference>
<dbReference type="PRINTS" id="PR01590">
    <property type="entry name" value="HTHFIS"/>
</dbReference>
<dbReference type="Gene3D" id="1.10.8.60">
    <property type="match status" value="1"/>
</dbReference>
<evidence type="ECO:0000256" key="4">
    <source>
        <dbReference type="ARBA" id="ARBA00023163"/>
    </source>
</evidence>
<dbReference type="Gene3D" id="3.40.50.300">
    <property type="entry name" value="P-loop containing nucleotide triphosphate hydrolases"/>
    <property type="match status" value="1"/>
</dbReference>
<dbReference type="Pfam" id="PF25601">
    <property type="entry name" value="AAA_lid_14"/>
    <property type="match status" value="1"/>
</dbReference>
<evidence type="ECO:0000256" key="3">
    <source>
        <dbReference type="ARBA" id="ARBA00023015"/>
    </source>
</evidence>
<dbReference type="Gene3D" id="3.30.450.20">
    <property type="entry name" value="PAS domain"/>
    <property type="match status" value="1"/>
</dbReference>
<gene>
    <name evidence="7" type="ORF">bsdE14_08030</name>
</gene>
<dbReference type="InterPro" id="IPR025943">
    <property type="entry name" value="Sigma_54_int_dom_ATP-bd_2"/>
</dbReference>
<dbReference type="Proteomes" id="UP001208567">
    <property type="component" value="Unassembled WGS sequence"/>
</dbReference>
<keyword evidence="3" id="KW-0805">Transcription regulation</keyword>
<keyword evidence="1" id="KW-0547">Nucleotide-binding</keyword>
<dbReference type="EMBL" id="BRXR01000001">
    <property type="protein sequence ID" value="GLC29393.1"/>
    <property type="molecule type" value="Genomic_DNA"/>
</dbReference>
<feature type="domain" description="Sigma-54 factor interaction" evidence="5">
    <location>
        <begin position="150"/>
        <end position="378"/>
    </location>
</feature>
<dbReference type="Pfam" id="PF08448">
    <property type="entry name" value="PAS_4"/>
    <property type="match status" value="1"/>
</dbReference>
<dbReference type="SUPFAM" id="SSF55785">
    <property type="entry name" value="PYP-like sensor domain (PAS domain)"/>
    <property type="match status" value="1"/>
</dbReference>
<dbReference type="PROSITE" id="PS00675">
    <property type="entry name" value="SIGMA54_INTERACT_1"/>
    <property type="match status" value="1"/>
</dbReference>
<dbReference type="InterPro" id="IPR027417">
    <property type="entry name" value="P-loop_NTPase"/>
</dbReference>
<comment type="caution">
    <text evidence="7">The sequence shown here is derived from an EMBL/GenBank/DDBJ whole genome shotgun (WGS) entry which is preliminary data.</text>
</comment>
<dbReference type="PROSITE" id="PS50112">
    <property type="entry name" value="PAS"/>
    <property type="match status" value="1"/>
</dbReference>
<dbReference type="SMART" id="SM00382">
    <property type="entry name" value="AAA"/>
    <property type="match status" value="1"/>
</dbReference>
<dbReference type="NCBIfam" id="TIGR00229">
    <property type="entry name" value="sensory_box"/>
    <property type="match status" value="1"/>
</dbReference>
<dbReference type="InterPro" id="IPR013656">
    <property type="entry name" value="PAS_4"/>
</dbReference>
<evidence type="ECO:0000313" key="8">
    <source>
        <dbReference type="Proteomes" id="UP001208567"/>
    </source>
</evidence>
<dbReference type="SUPFAM" id="SSF46689">
    <property type="entry name" value="Homeodomain-like"/>
    <property type="match status" value="1"/>
</dbReference>
<evidence type="ECO:0000313" key="7">
    <source>
        <dbReference type="EMBL" id="GLC29393.1"/>
    </source>
</evidence>
<protein>
    <submittedName>
        <fullName evidence="7">Sigma-54-dependent Fis family transcriptional regulator</fullName>
    </submittedName>
</protein>
<dbReference type="Pfam" id="PF02954">
    <property type="entry name" value="HTH_8"/>
    <property type="match status" value="1"/>
</dbReference>
<proteinExistence type="predicted"/>
<evidence type="ECO:0000256" key="2">
    <source>
        <dbReference type="ARBA" id="ARBA00022840"/>
    </source>
</evidence>
<dbReference type="PANTHER" id="PTHR32071:SF74">
    <property type="entry name" value="TRANSCRIPTIONAL ACTIVATOR ROCR"/>
    <property type="match status" value="1"/>
</dbReference>
<dbReference type="Gene3D" id="1.10.10.60">
    <property type="entry name" value="Homeodomain-like"/>
    <property type="match status" value="1"/>
</dbReference>